<evidence type="ECO:0000313" key="2">
    <source>
        <dbReference type="Proteomes" id="UP000192247"/>
    </source>
</evidence>
<gene>
    <name evidence="1" type="ORF">BIW11_06765</name>
</gene>
<accession>A0A1V9XWP3</accession>
<reference evidence="1 2" key="1">
    <citation type="journal article" date="2017" name="Gigascience">
        <title>Draft genome of the honey bee ectoparasitic mite, Tropilaelaps mercedesae, is shaped by the parasitic life history.</title>
        <authorList>
            <person name="Dong X."/>
            <person name="Armstrong S.D."/>
            <person name="Xia D."/>
            <person name="Makepeace B.L."/>
            <person name="Darby A.C."/>
            <person name="Kadowaki T."/>
        </authorList>
    </citation>
    <scope>NUCLEOTIDE SEQUENCE [LARGE SCALE GENOMIC DNA]</scope>
    <source>
        <strain evidence="1">Wuxi-XJTLU</strain>
    </source>
</reference>
<organism evidence="1 2">
    <name type="scientific">Tropilaelaps mercedesae</name>
    <dbReference type="NCBI Taxonomy" id="418985"/>
    <lineage>
        <taxon>Eukaryota</taxon>
        <taxon>Metazoa</taxon>
        <taxon>Ecdysozoa</taxon>
        <taxon>Arthropoda</taxon>
        <taxon>Chelicerata</taxon>
        <taxon>Arachnida</taxon>
        <taxon>Acari</taxon>
        <taxon>Parasitiformes</taxon>
        <taxon>Mesostigmata</taxon>
        <taxon>Gamasina</taxon>
        <taxon>Dermanyssoidea</taxon>
        <taxon>Laelapidae</taxon>
        <taxon>Tropilaelaps</taxon>
    </lineage>
</organism>
<name>A0A1V9XWP3_9ACAR</name>
<protein>
    <submittedName>
        <fullName evidence="1">Uncharacterized protein</fullName>
    </submittedName>
</protein>
<keyword evidence="2" id="KW-1185">Reference proteome</keyword>
<dbReference type="AlphaFoldDB" id="A0A1V9XWP3"/>
<comment type="caution">
    <text evidence="1">The sequence shown here is derived from an EMBL/GenBank/DDBJ whole genome shotgun (WGS) entry which is preliminary data.</text>
</comment>
<evidence type="ECO:0000313" key="1">
    <source>
        <dbReference type="EMBL" id="OQR77900.1"/>
    </source>
</evidence>
<dbReference type="InParanoid" id="A0A1V9XWP3"/>
<proteinExistence type="predicted"/>
<dbReference type="Proteomes" id="UP000192247">
    <property type="component" value="Unassembled WGS sequence"/>
</dbReference>
<sequence length="18" mass="2211">MHLHSRVHTCVRCFRKIS</sequence>
<dbReference type="EMBL" id="MNPL01002895">
    <property type="protein sequence ID" value="OQR77900.1"/>
    <property type="molecule type" value="Genomic_DNA"/>
</dbReference>